<sequence>MYNQINIYNLHVNGMTQNANINTGHTVQNSHTANSKLIGVTFSVGNFSPVCAKNIIVAKSVKQREEES</sequence>
<dbReference type="Pfam" id="PF10676">
    <property type="entry name" value="gerPA"/>
    <property type="match status" value="1"/>
</dbReference>
<comment type="caution">
    <text evidence="1">The sequence shown here is derived from an EMBL/GenBank/DDBJ whole genome shotgun (WGS) entry which is preliminary data.</text>
</comment>
<name>A0ABM8YT79_9BACI</name>
<proteinExistence type="predicted"/>
<dbReference type="EMBL" id="CAKJTJ010000039">
    <property type="protein sequence ID" value="CAG9623232.1"/>
    <property type="molecule type" value="Genomic_DNA"/>
</dbReference>
<protein>
    <submittedName>
        <fullName evidence="1">Uncharacterized protein</fullName>
    </submittedName>
</protein>
<dbReference type="Proteomes" id="UP000789833">
    <property type="component" value="Unassembled WGS sequence"/>
</dbReference>
<organism evidence="1 2">
    <name type="scientific">Sutcliffiella rhizosphaerae</name>
    <dbReference type="NCBI Taxonomy" id="2880967"/>
    <lineage>
        <taxon>Bacteria</taxon>
        <taxon>Bacillati</taxon>
        <taxon>Bacillota</taxon>
        <taxon>Bacilli</taxon>
        <taxon>Bacillales</taxon>
        <taxon>Bacillaceae</taxon>
        <taxon>Sutcliffiella</taxon>
    </lineage>
</organism>
<evidence type="ECO:0000313" key="2">
    <source>
        <dbReference type="Proteomes" id="UP000789833"/>
    </source>
</evidence>
<evidence type="ECO:0000313" key="1">
    <source>
        <dbReference type="EMBL" id="CAG9623232.1"/>
    </source>
</evidence>
<reference evidence="1 2" key="1">
    <citation type="submission" date="2021-10" db="EMBL/GenBank/DDBJ databases">
        <authorList>
            <person name="Criscuolo A."/>
        </authorList>
    </citation>
    <scope>NUCLEOTIDE SEQUENCE [LARGE SCALE GENOMIC DNA]</scope>
    <source>
        <strain evidence="2">CIP 111883</strain>
    </source>
</reference>
<dbReference type="RefSeq" id="WP_230504492.1">
    <property type="nucleotide sequence ID" value="NZ_CAKJTJ010000039.1"/>
</dbReference>
<accession>A0ABM8YT79</accession>
<dbReference type="InterPro" id="IPR019618">
    <property type="entry name" value="Spore_germination_GerPA"/>
</dbReference>
<keyword evidence="2" id="KW-1185">Reference proteome</keyword>
<gene>
    <name evidence="1" type="ORF">BACCIP111883_04028</name>
</gene>